<feature type="transmembrane region" description="Helical" evidence="1">
    <location>
        <begin position="79"/>
        <end position="100"/>
    </location>
</feature>
<feature type="transmembrane region" description="Helical" evidence="1">
    <location>
        <begin position="7"/>
        <end position="24"/>
    </location>
</feature>
<accession>A0A2A4AKR4</accession>
<keyword evidence="1" id="KW-0812">Transmembrane</keyword>
<feature type="transmembrane region" description="Helical" evidence="1">
    <location>
        <begin position="30"/>
        <end position="50"/>
    </location>
</feature>
<feature type="transmembrane region" description="Helical" evidence="1">
    <location>
        <begin position="112"/>
        <end position="137"/>
    </location>
</feature>
<dbReference type="AlphaFoldDB" id="A0A2A4AKR4"/>
<dbReference type="Proteomes" id="UP000218690">
    <property type="component" value="Unassembled WGS sequence"/>
</dbReference>
<evidence type="ECO:0000313" key="2">
    <source>
        <dbReference type="EMBL" id="PCC83513.1"/>
    </source>
</evidence>
<name>A0A2A4AKR4_9CORY</name>
<gene>
    <name evidence="2" type="ORF">COM45_04000</name>
</gene>
<evidence type="ECO:0008006" key="4">
    <source>
        <dbReference type="Google" id="ProtNLM"/>
    </source>
</evidence>
<organism evidence="2 3">
    <name type="scientific">Corynebacterium accolens</name>
    <dbReference type="NCBI Taxonomy" id="38284"/>
    <lineage>
        <taxon>Bacteria</taxon>
        <taxon>Bacillati</taxon>
        <taxon>Actinomycetota</taxon>
        <taxon>Actinomycetes</taxon>
        <taxon>Mycobacteriales</taxon>
        <taxon>Corynebacteriaceae</taxon>
        <taxon>Corynebacterium</taxon>
    </lineage>
</organism>
<keyword evidence="1" id="KW-1133">Transmembrane helix</keyword>
<comment type="caution">
    <text evidence="2">The sequence shown here is derived from an EMBL/GenBank/DDBJ whole genome shotgun (WGS) entry which is preliminary data.</text>
</comment>
<proteinExistence type="predicted"/>
<evidence type="ECO:0000256" key="1">
    <source>
        <dbReference type="SAM" id="Phobius"/>
    </source>
</evidence>
<evidence type="ECO:0000313" key="3">
    <source>
        <dbReference type="Proteomes" id="UP000218690"/>
    </source>
</evidence>
<reference evidence="2 3" key="1">
    <citation type="submission" date="2017-09" db="EMBL/GenBank/DDBJ databases">
        <title>Draft Genome Sequence of Corynebacterium accolens AH4003.</title>
        <authorList>
            <person name="Chen Y."/>
            <person name="Oosthuysen W.F."/>
            <person name="Kelley S."/>
            <person name="Horswill A."/>
        </authorList>
    </citation>
    <scope>NUCLEOTIDE SEQUENCE [LARGE SCALE GENOMIC DNA]</scope>
    <source>
        <strain evidence="2 3">AH4003</strain>
    </source>
</reference>
<keyword evidence="1" id="KW-0472">Membrane</keyword>
<protein>
    <recommendedName>
        <fullName evidence="4">DUF2178 domain-containing protein</fullName>
    </recommendedName>
</protein>
<sequence length="150" mass="16503">MPIRTKYFYSSFVGLFIALAAIAVNPFSNVIAMFLWVGGLAWLVICLGRLQVLIGKDNMDPAFADEYQRSRIDRARSNVFKYAYFALGSLMVLMLCLPLLDLVGKDVPWPEIVRCLGMLAGVLMFGASLTLLGTIALGMDTDDRAELVAS</sequence>
<dbReference type="EMBL" id="NWBP01000011">
    <property type="protein sequence ID" value="PCC83513.1"/>
    <property type="molecule type" value="Genomic_DNA"/>
</dbReference>